<feature type="region of interest" description="Disordered" evidence="1">
    <location>
        <begin position="120"/>
        <end position="159"/>
    </location>
</feature>
<reference evidence="3" key="1">
    <citation type="submission" date="2021-04" db="EMBL/GenBank/DDBJ databases">
        <title>Genome sequence of Woronichinia naegeliana from Washington state freshwater lake bloom.</title>
        <authorList>
            <person name="Dreher T.W."/>
        </authorList>
    </citation>
    <scope>NUCLEOTIDE SEQUENCE</scope>
    <source>
        <strain evidence="3">WA131</strain>
    </source>
</reference>
<feature type="compositionally biased region" description="Polar residues" evidence="1">
    <location>
        <begin position="120"/>
        <end position="132"/>
    </location>
</feature>
<feature type="signal peptide" evidence="2">
    <location>
        <begin position="1"/>
        <end position="25"/>
    </location>
</feature>
<dbReference type="AlphaFoldDB" id="A0A977KTX7"/>
<keyword evidence="2" id="KW-0732">Signal</keyword>
<evidence type="ECO:0000256" key="1">
    <source>
        <dbReference type="SAM" id="MobiDB-lite"/>
    </source>
</evidence>
<dbReference type="Proteomes" id="UP001065613">
    <property type="component" value="Chromosome"/>
</dbReference>
<feature type="chain" id="PRO_5037837746" evidence="2">
    <location>
        <begin position="26"/>
        <end position="397"/>
    </location>
</feature>
<dbReference type="KEGG" id="wna:KA717_29855"/>
<dbReference type="EMBL" id="CP073041">
    <property type="protein sequence ID" value="UXE59866.1"/>
    <property type="molecule type" value="Genomic_DNA"/>
</dbReference>
<sequence>MKQLSPLIKLYPRLIFVGFCFGAIAQSVSATSPPNTDVVDPPPTIYLPIDSTVIETSPEIFISSITEIDTNPQRDLAILSGIVLPSIPIESSSFQSGISTYAKDSFPDEIQTREFITAQTETLPEDSTTPEQSNPAESTESPEEPPQKDSTKAAESVEELARKAQNPIANLISVPFQNNTNFGVGPLDRTQNVLNIQPVIPVSLSDDLLLITRTIVPIIYQPEPPTGGGGTFGLGDMNPQFYFSPKTSSNITWGVGPTFLLPTATSQVLGQGKWGIGPAAVIVVTTKQFVFGAVANNIWSVAGDSDRPDVSQLTFQPFINYNMKDGWYLVSAPILTANWEASGGNQWTVPLGGGFGRVFAIGEQKVNAQLQAFWNVVKPDAGPDWTLRGQFQLLFPK</sequence>
<evidence type="ECO:0000256" key="2">
    <source>
        <dbReference type="SAM" id="SignalP"/>
    </source>
</evidence>
<evidence type="ECO:0000313" key="3">
    <source>
        <dbReference type="EMBL" id="UXE59866.1"/>
    </source>
</evidence>
<accession>A0A977KTX7</accession>
<protein>
    <submittedName>
        <fullName evidence="3">Neuromedin U</fullName>
    </submittedName>
</protein>
<organism evidence="3">
    <name type="scientific">Woronichinia naegeliana WA131</name>
    <dbReference type="NCBI Taxonomy" id="2824559"/>
    <lineage>
        <taxon>Bacteria</taxon>
        <taxon>Bacillati</taxon>
        <taxon>Cyanobacteriota</taxon>
        <taxon>Cyanophyceae</taxon>
        <taxon>Synechococcales</taxon>
        <taxon>Coelosphaeriaceae</taxon>
        <taxon>Woronichinia</taxon>
    </lineage>
</organism>
<proteinExistence type="predicted"/>
<name>A0A977KTX7_9CYAN</name>
<gene>
    <name evidence="3" type="ORF">KA717_29855</name>
</gene>